<feature type="region of interest" description="Disordered" evidence="4">
    <location>
        <begin position="1001"/>
        <end position="1027"/>
    </location>
</feature>
<dbReference type="Pfam" id="PF00168">
    <property type="entry name" value="C2"/>
    <property type="match status" value="2"/>
</dbReference>
<dbReference type="InterPro" id="IPR036034">
    <property type="entry name" value="PDZ_sf"/>
</dbReference>
<feature type="compositionally biased region" description="Polar residues" evidence="4">
    <location>
        <begin position="14"/>
        <end position="29"/>
    </location>
</feature>
<dbReference type="PROSITE" id="PS50004">
    <property type="entry name" value="C2"/>
    <property type="match status" value="2"/>
</dbReference>
<sequence>MRDLEPAPPKTHLDPSSASAKSYKGGNSTSRRKVETMLRNDSLSSDQSECVRPPPPKPHKHRSKNKQRRQHSLSSSDDEIRSTPECTSCDDGEIESESVSEKGELDTYEDVRRVVSLAELSDAKKSIVRFGRGRSLEDDSGSLSEPQIKDSGIDTSSCATLCEEPTKHPVTWQPNANGTKLIGHMILKKTVKDGQGRDSSAILGLKVVGGKMTESGRLGAFITKVKKGSIADTVGHLKPALKIFYNTLQDLRHNTNVMGGVTVLLSGNFCQTLPVIAKGTRADAVNACIKSSFLWSKVNRHSLKTNMRVQLSGDEEAGRFFQQLLADSPPQLMAKPIGSELSERHRTSQKTKEHVSLDRRPSVTVTSPGARETTMLQSQPPEVVGRIELKLYHNSQQAQLLVMVMCATELPLKAATHQPRNPYVKMVLLPDRNDKRRTKTVAMTCEPRWDQTFVFQPVREQDLLRRSLVLTVWDYDRHAMNDFLGEVVLDLGVHPLDNTPQWFHLRPHTDHISLPLAHQQHGRRHSDTRHQVAPAEYLMPPHGRISGFSDSDLSEFDYEDSLAGGVQMVERDERERIAAEKREAELRARLEVPEPGAYPRHQRSPMPSERDSKQQQQQQQQHAAPRAKSPRRDRLKESAQRSMSPLEMRGRGLHSEGEGTPDDSMSPKKRQLPQIPLDMQGQRDKVEYPPLSPVLRSEFTSKMQQGVPTTTRVPPPTRAPKPPMNRSFSNSDVGYEKTDGSLSDSAAGMTTEGKQRRPSIGVKVASFVGLNRKSSSTSQLSATDTGTLPGGRKRSSVQRSEEVGMPDNLRSKDTLMTKQHSRESNESVSSDSSSQIAPWNVPRVGGPDGQFGDFIDGLGPGQLVGRQVLGMPIMGDFLLELSEHEGRLHVQVHRAKGLQQRAGTKMLPAPYVKVYMMDGKHCVAKAKTTISRRTLDPLYQQVLVFAEPYQGKLLQITVWGDYGRLEKKVFMGVAQVVLEELDLSTAVKGWYKLFHSSSLVGAPSTTGSASRKGSLTSLDSVGTMGPR</sequence>
<feature type="compositionally biased region" description="Basic and acidic residues" evidence="4">
    <location>
        <begin position="341"/>
        <end position="361"/>
    </location>
</feature>
<dbReference type="InterPro" id="IPR039032">
    <property type="entry name" value="Rim-like"/>
</dbReference>
<keyword evidence="1" id="KW-0770">Synapse</keyword>
<dbReference type="SMART" id="SM00239">
    <property type="entry name" value="C2"/>
    <property type="match status" value="2"/>
</dbReference>
<feature type="compositionally biased region" description="Basic residues" evidence="4">
    <location>
        <begin position="57"/>
        <end position="71"/>
    </location>
</feature>
<comment type="subcellular location">
    <subcellularLocation>
        <location evidence="2">Synapse</location>
    </subcellularLocation>
</comment>
<feature type="compositionally biased region" description="Basic and acidic residues" evidence="4">
    <location>
        <begin position="809"/>
        <end position="825"/>
    </location>
</feature>
<dbReference type="InterPro" id="IPR035892">
    <property type="entry name" value="C2_domain_sf"/>
</dbReference>
<reference evidence="7" key="1">
    <citation type="submission" date="2025-08" db="UniProtKB">
        <authorList>
            <consortium name="RefSeq"/>
        </authorList>
    </citation>
    <scope>IDENTIFICATION</scope>
</reference>
<proteinExistence type="inferred from homology"/>
<evidence type="ECO:0000256" key="3">
    <source>
        <dbReference type="RuleBase" id="RU363044"/>
    </source>
</evidence>
<feature type="compositionally biased region" description="Basic and acidic residues" evidence="4">
    <location>
        <begin position="630"/>
        <end position="639"/>
    </location>
</feature>
<dbReference type="CDD" id="cd04028">
    <property type="entry name" value="C2B_RIM1alpha"/>
    <property type="match status" value="1"/>
</dbReference>
<comment type="cofactor">
    <cofactor evidence="3">
        <name>Mg(2+)</name>
        <dbReference type="ChEBI" id="CHEBI:18420"/>
    </cofactor>
</comment>
<feature type="compositionally biased region" description="Pro residues" evidence="4">
    <location>
        <begin position="713"/>
        <end position="723"/>
    </location>
</feature>
<keyword evidence="3" id="KW-0347">Helicase</keyword>
<feature type="compositionally biased region" description="Acidic residues" evidence="4">
    <location>
        <begin position="88"/>
        <end position="98"/>
    </location>
</feature>
<dbReference type="Gene3D" id="2.30.42.10">
    <property type="match status" value="1"/>
</dbReference>
<feature type="compositionally biased region" description="Polar residues" evidence="4">
    <location>
        <begin position="39"/>
        <end position="48"/>
    </location>
</feature>
<feature type="region of interest" description="Disordered" evidence="4">
    <location>
        <begin position="341"/>
        <end position="368"/>
    </location>
</feature>
<comment type="catalytic activity">
    <reaction evidence="3">
        <text>ATP + H2O = ADP + phosphate + H(+)</text>
        <dbReference type="Rhea" id="RHEA:13065"/>
        <dbReference type="ChEBI" id="CHEBI:15377"/>
        <dbReference type="ChEBI" id="CHEBI:15378"/>
        <dbReference type="ChEBI" id="CHEBI:30616"/>
        <dbReference type="ChEBI" id="CHEBI:43474"/>
        <dbReference type="ChEBI" id="CHEBI:456216"/>
        <dbReference type="EC" id="5.6.2.3"/>
    </reaction>
</comment>
<dbReference type="Proteomes" id="UP000695022">
    <property type="component" value="Unplaced"/>
</dbReference>
<gene>
    <name evidence="7" type="primary">LOC106813907</name>
</gene>
<protein>
    <recommendedName>
        <fullName evidence="3">ATP-dependent DNA helicase</fullName>
        <ecNumber evidence="3">5.6.2.3</ecNumber>
    </recommendedName>
</protein>
<dbReference type="SUPFAM" id="SSF49562">
    <property type="entry name" value="C2 domain (Calcium/lipid-binding domain, CaLB)"/>
    <property type="match status" value="2"/>
</dbReference>
<dbReference type="Pfam" id="PF05970">
    <property type="entry name" value="PIF1"/>
    <property type="match status" value="1"/>
</dbReference>
<organism evidence="6 7">
    <name type="scientific">Priapulus caudatus</name>
    <name type="common">Priapulid worm</name>
    <dbReference type="NCBI Taxonomy" id="37621"/>
    <lineage>
        <taxon>Eukaryota</taxon>
        <taxon>Metazoa</taxon>
        <taxon>Ecdysozoa</taxon>
        <taxon>Scalidophora</taxon>
        <taxon>Priapulida</taxon>
        <taxon>Priapulimorpha</taxon>
        <taxon>Priapulimorphida</taxon>
        <taxon>Priapulidae</taxon>
        <taxon>Priapulus</taxon>
    </lineage>
</organism>
<keyword evidence="3" id="KW-0233">DNA recombination</keyword>
<evidence type="ECO:0000256" key="2">
    <source>
        <dbReference type="ARBA" id="ARBA00034103"/>
    </source>
</evidence>
<keyword evidence="3" id="KW-0234">DNA repair</keyword>
<feature type="domain" description="C2" evidence="5">
    <location>
        <begin position="383"/>
        <end position="503"/>
    </location>
</feature>
<feature type="compositionally biased region" description="Basic and acidic residues" evidence="4">
    <location>
        <begin position="648"/>
        <end position="657"/>
    </location>
</feature>
<dbReference type="GeneID" id="106813907"/>
<name>A0ABM1EN66_PRICU</name>
<dbReference type="EC" id="5.6.2.3" evidence="3"/>
<evidence type="ECO:0000256" key="1">
    <source>
        <dbReference type="ARBA" id="ARBA00023018"/>
    </source>
</evidence>
<dbReference type="InterPro" id="IPR000008">
    <property type="entry name" value="C2_dom"/>
</dbReference>
<keyword evidence="3" id="KW-0547">Nucleotide-binding</keyword>
<dbReference type="PANTHER" id="PTHR12157">
    <property type="entry name" value="REGULATING SYNAPTIC MEMBRANE EXOCYTOSIS PROTEIN"/>
    <property type="match status" value="1"/>
</dbReference>
<feature type="domain" description="C2" evidence="5">
    <location>
        <begin position="873"/>
        <end position="991"/>
    </location>
</feature>
<keyword evidence="3" id="KW-0067">ATP-binding</keyword>
<feature type="compositionally biased region" description="Polar residues" evidence="4">
    <location>
        <begin position="772"/>
        <end position="786"/>
    </location>
</feature>
<feature type="region of interest" description="Disordered" evidence="4">
    <location>
        <begin position="1"/>
        <end position="103"/>
    </location>
</feature>
<comment type="similarity">
    <text evidence="3">Belongs to the helicase family.</text>
</comment>
<accession>A0ABM1EN66</accession>
<keyword evidence="3" id="KW-0378">Hydrolase</keyword>
<keyword evidence="3" id="KW-0227">DNA damage</keyword>
<keyword evidence="6" id="KW-1185">Reference proteome</keyword>
<feature type="region of interest" description="Disordered" evidence="4">
    <location>
        <begin position="587"/>
        <end position="758"/>
    </location>
</feature>
<evidence type="ECO:0000313" key="6">
    <source>
        <dbReference type="Proteomes" id="UP000695022"/>
    </source>
</evidence>
<evidence type="ECO:0000313" key="7">
    <source>
        <dbReference type="RefSeq" id="XP_014673637.1"/>
    </source>
</evidence>
<dbReference type="RefSeq" id="XP_014673637.1">
    <property type="nucleotide sequence ID" value="XM_014818151.1"/>
</dbReference>
<dbReference type="InterPro" id="IPR010285">
    <property type="entry name" value="DNA_helicase_pif1-like_DEAD"/>
</dbReference>
<evidence type="ECO:0000256" key="4">
    <source>
        <dbReference type="SAM" id="MobiDB-lite"/>
    </source>
</evidence>
<feature type="region of interest" description="Disordered" evidence="4">
    <location>
        <begin position="772"/>
        <end position="843"/>
    </location>
</feature>
<evidence type="ECO:0000259" key="5">
    <source>
        <dbReference type="PROSITE" id="PS50004"/>
    </source>
</evidence>
<feature type="compositionally biased region" description="Polar residues" evidence="4">
    <location>
        <begin position="1001"/>
        <end position="1020"/>
    </location>
</feature>
<dbReference type="Gene3D" id="2.60.40.150">
    <property type="entry name" value="C2 domain"/>
    <property type="match status" value="2"/>
</dbReference>
<dbReference type="PANTHER" id="PTHR12157:SF21">
    <property type="entry name" value="RAB3 INTERACTING MOLECULE, ISOFORM F"/>
    <property type="match status" value="1"/>
</dbReference>